<dbReference type="InterPro" id="IPR051269">
    <property type="entry name" value="Fe-S_cluster_ET"/>
</dbReference>
<dbReference type="EMBL" id="BNDY01000002">
    <property type="protein sequence ID" value="GHI36257.1"/>
    <property type="molecule type" value="Genomic_DNA"/>
</dbReference>
<keyword evidence="3 8" id="KW-0479">Metal-binding</keyword>
<keyword evidence="2 8" id="KW-0813">Transport</keyword>
<keyword evidence="6 8" id="KW-0411">Iron-sulfur</keyword>
<dbReference type="InterPro" id="IPR017896">
    <property type="entry name" value="4Fe4S_Fe-S-bd"/>
</dbReference>
<keyword evidence="7" id="KW-0003">3Fe-4S</keyword>
<evidence type="ECO:0000256" key="1">
    <source>
        <dbReference type="ARBA" id="ARBA00001927"/>
    </source>
</evidence>
<dbReference type="Gene3D" id="3.30.70.20">
    <property type="match status" value="1"/>
</dbReference>
<keyword evidence="5 8" id="KW-0408">Iron</keyword>
<gene>
    <name evidence="10" type="ORF">Sviol_06650</name>
</gene>
<comment type="function">
    <text evidence="8">Ferredoxins are iron-sulfur proteins that transfer electrons in a wide variety of metabolic reactions.</text>
</comment>
<evidence type="ECO:0000313" key="11">
    <source>
        <dbReference type="Proteomes" id="UP001050808"/>
    </source>
</evidence>
<evidence type="ECO:0000256" key="5">
    <source>
        <dbReference type="ARBA" id="ARBA00023004"/>
    </source>
</evidence>
<dbReference type="Proteomes" id="UP001050808">
    <property type="component" value="Unassembled WGS sequence"/>
</dbReference>
<keyword evidence="4 8" id="KW-0249">Electron transport</keyword>
<sequence length="63" mass="6526">MRVSADRDVCVGAGLCALTAPGVFDQDDDGLVDVITPDPDRTQQPAARQAGNLCPSGAVRITE</sequence>
<keyword evidence="11" id="KW-1185">Reference proteome</keyword>
<protein>
    <recommendedName>
        <fullName evidence="8">Ferredoxin</fullName>
    </recommendedName>
</protein>
<evidence type="ECO:0000256" key="7">
    <source>
        <dbReference type="ARBA" id="ARBA00023291"/>
    </source>
</evidence>
<comment type="cofactor">
    <cofactor evidence="1">
        <name>[3Fe-4S] cluster</name>
        <dbReference type="ChEBI" id="CHEBI:21137"/>
    </cofactor>
</comment>
<dbReference type="InterPro" id="IPR001080">
    <property type="entry name" value="3Fe4S_ferredoxin"/>
</dbReference>
<reference evidence="10" key="1">
    <citation type="submission" date="2024-05" db="EMBL/GenBank/DDBJ databases">
        <title>Whole genome shotgun sequence of Streptomyces violascens NBRC 12920.</title>
        <authorList>
            <person name="Komaki H."/>
            <person name="Tamura T."/>
        </authorList>
    </citation>
    <scope>NUCLEOTIDE SEQUENCE</scope>
    <source>
        <strain evidence="10">NBRC 12920</strain>
    </source>
</reference>
<proteinExistence type="predicted"/>
<comment type="caution">
    <text evidence="10">The sequence shown here is derived from an EMBL/GenBank/DDBJ whole genome shotgun (WGS) entry which is preliminary data.</text>
</comment>
<evidence type="ECO:0000256" key="4">
    <source>
        <dbReference type="ARBA" id="ARBA00022982"/>
    </source>
</evidence>
<dbReference type="PANTHER" id="PTHR36923">
    <property type="entry name" value="FERREDOXIN"/>
    <property type="match status" value="1"/>
</dbReference>
<feature type="domain" description="4Fe-4S ferredoxin-type" evidence="9">
    <location>
        <begin position="1"/>
        <end position="29"/>
    </location>
</feature>
<evidence type="ECO:0000256" key="6">
    <source>
        <dbReference type="ARBA" id="ARBA00023014"/>
    </source>
</evidence>
<dbReference type="PRINTS" id="PR00352">
    <property type="entry name" value="3FE4SFRDOXIN"/>
</dbReference>
<dbReference type="PANTHER" id="PTHR36923:SF3">
    <property type="entry name" value="FERREDOXIN"/>
    <property type="match status" value="1"/>
</dbReference>
<evidence type="ECO:0000259" key="9">
    <source>
        <dbReference type="PROSITE" id="PS51379"/>
    </source>
</evidence>
<accession>A0ABQ3QG77</accession>
<dbReference type="PROSITE" id="PS51379">
    <property type="entry name" value="4FE4S_FER_2"/>
    <property type="match status" value="1"/>
</dbReference>
<evidence type="ECO:0000256" key="8">
    <source>
        <dbReference type="RuleBase" id="RU368020"/>
    </source>
</evidence>
<evidence type="ECO:0000256" key="3">
    <source>
        <dbReference type="ARBA" id="ARBA00022723"/>
    </source>
</evidence>
<organism evidence="10 11">
    <name type="scientific">Streptomyces violascens</name>
    <dbReference type="NCBI Taxonomy" id="67381"/>
    <lineage>
        <taxon>Bacteria</taxon>
        <taxon>Bacillati</taxon>
        <taxon>Actinomycetota</taxon>
        <taxon>Actinomycetes</taxon>
        <taxon>Kitasatosporales</taxon>
        <taxon>Streptomycetaceae</taxon>
        <taxon>Streptomyces</taxon>
    </lineage>
</organism>
<dbReference type="SUPFAM" id="SSF54862">
    <property type="entry name" value="4Fe-4S ferredoxins"/>
    <property type="match status" value="1"/>
</dbReference>
<evidence type="ECO:0000256" key="2">
    <source>
        <dbReference type="ARBA" id="ARBA00022448"/>
    </source>
</evidence>
<name>A0ABQ3QG77_9ACTN</name>
<dbReference type="InterPro" id="IPR010693">
    <property type="entry name" value="Divergent_4Fe-4S_mono-cluster"/>
</dbReference>
<dbReference type="Pfam" id="PF06902">
    <property type="entry name" value="Fer4_19"/>
    <property type="match status" value="1"/>
</dbReference>
<evidence type="ECO:0000313" key="10">
    <source>
        <dbReference type="EMBL" id="GHI36257.1"/>
    </source>
</evidence>
<dbReference type="RefSeq" id="WP_189960247.1">
    <property type="nucleotide sequence ID" value="NZ_BMUA01000001.1"/>
</dbReference>